<protein>
    <submittedName>
        <fullName evidence="5">Uncharacterized protein</fullName>
    </submittedName>
</protein>
<dbReference type="Proteomes" id="UP000242814">
    <property type="component" value="Unassembled WGS sequence"/>
</dbReference>
<feature type="transmembrane region" description="Helical" evidence="2">
    <location>
        <begin position="490"/>
        <end position="510"/>
    </location>
</feature>
<feature type="transmembrane region" description="Helical" evidence="2">
    <location>
        <begin position="435"/>
        <end position="456"/>
    </location>
</feature>
<evidence type="ECO:0000313" key="6">
    <source>
        <dbReference type="Proteomes" id="UP000242814"/>
    </source>
</evidence>
<feature type="domain" description="Calcium channel YVC1-like C-terminal transmembrane" evidence="4">
    <location>
        <begin position="245"/>
        <end position="535"/>
    </location>
</feature>
<dbReference type="InterPro" id="IPR052971">
    <property type="entry name" value="TRP_calcium_channel"/>
</dbReference>
<dbReference type="InterPro" id="IPR056336">
    <property type="entry name" value="YVC1_C"/>
</dbReference>
<dbReference type="AlphaFoldDB" id="A0A1D2JDW9"/>
<feature type="compositionally biased region" description="Acidic residues" evidence="1">
    <location>
        <begin position="664"/>
        <end position="674"/>
    </location>
</feature>
<feature type="domain" description="YVC1 N-terminal linker helical" evidence="3">
    <location>
        <begin position="43"/>
        <end position="222"/>
    </location>
</feature>
<dbReference type="PANTHER" id="PTHR35859:SF5">
    <property type="entry name" value="ION TRANSPORT DOMAIN-CONTAINING PROTEIN"/>
    <property type="match status" value="1"/>
</dbReference>
<feature type="transmembrane region" description="Helical" evidence="2">
    <location>
        <begin position="522"/>
        <end position="541"/>
    </location>
</feature>
<keyword evidence="2" id="KW-1133">Transmembrane helix</keyword>
<evidence type="ECO:0000259" key="4">
    <source>
        <dbReference type="Pfam" id="PF23317"/>
    </source>
</evidence>
<keyword evidence="2" id="KW-0812">Transmembrane</keyword>
<organism evidence="5 6">
    <name type="scientific">Paracoccidioides brasiliensis</name>
    <dbReference type="NCBI Taxonomy" id="121759"/>
    <lineage>
        <taxon>Eukaryota</taxon>
        <taxon>Fungi</taxon>
        <taxon>Dikarya</taxon>
        <taxon>Ascomycota</taxon>
        <taxon>Pezizomycotina</taxon>
        <taxon>Eurotiomycetes</taxon>
        <taxon>Eurotiomycetidae</taxon>
        <taxon>Onygenales</taxon>
        <taxon>Ajellomycetaceae</taxon>
        <taxon>Paracoccidioides</taxon>
    </lineage>
</organism>
<feature type="transmembrane region" description="Helical" evidence="2">
    <location>
        <begin position="335"/>
        <end position="353"/>
    </location>
</feature>
<comment type="caution">
    <text evidence="5">The sequence shown here is derived from an EMBL/GenBank/DDBJ whole genome shotgun (WGS) entry which is preliminary data.</text>
</comment>
<evidence type="ECO:0000256" key="2">
    <source>
        <dbReference type="SAM" id="Phobius"/>
    </source>
</evidence>
<reference evidence="5 6" key="1">
    <citation type="submission" date="2016-06" db="EMBL/GenBank/DDBJ databases">
        <authorList>
            <person name="Kjaerup R.B."/>
            <person name="Dalgaard T.S."/>
            <person name="Juul-Madsen H.R."/>
        </authorList>
    </citation>
    <scope>NUCLEOTIDE SEQUENCE [LARGE SCALE GENOMIC DNA]</scope>
    <source>
        <strain evidence="5 6">Pb300</strain>
    </source>
</reference>
<feature type="transmembrane region" description="Helical" evidence="2">
    <location>
        <begin position="235"/>
        <end position="255"/>
    </location>
</feature>
<accession>A0A1D2JDW9</accession>
<sequence>MVRWPHLFSSDDRRRHRQLHESRRLLPVRRNEAIPPALPAKEVTKVALRLKYQIEQVIPCELEEEALTKPNSSVITKAVIETAREAAGEYNKACVVYCLLVCLRWFKLQARVELWDSDLHELRAVVCEVLAKRIIEAEEDQDYLMQEVLLKRYSIFLDGEDTPPVNAIERAVDLHALRVIGSSGYQKCIKYLWHGWLCQDDKDPSTFIENPERVNTHYWAHFNPDRLRAPIYQNAVQIFFSLLYLALYTGVINTINPSGDLDIVEGLLYLMTLGFICDEIAKFWKVGRFYFGFWNAFNSTLYTLLLVSFILRIVALTRSSYSHDAKRMKFNALSYNFLAFSAPMFWGRILLFLDTYRFFGAMLVVLKVMMKESLIFFALLAVVIIGFLQGFMGMDQADPGNAMTPSVILQGMANTIMQSPDFSVFQEFSAPFGILLYYLFTFVVMVILLNILIALYNSAYEDITGNATDEYMALFAHRTMQFVRAPDENVFIAPFNLIEIFLLILPFEWWLSTDKYERLNHYVMGVIYSPLLFITAFIETLNARRIRLNRRLGEEDDDVLEEWQAAAQDLNIDFGADSWDLKVAKTKPNVEVDPCVLEVRELKGQVVELMELTKKLKEEVESGRGSSGGGSGVAVVNGVHEAGDEGSGDGSGSGSGNAERLEDINGEGDGDGQG</sequence>
<proteinExistence type="predicted"/>
<gene>
    <name evidence="5" type="ORF">ACO22_04164</name>
</gene>
<keyword evidence="2" id="KW-0472">Membrane</keyword>
<dbReference type="Pfam" id="PF23317">
    <property type="entry name" value="YVC1_C"/>
    <property type="match status" value="1"/>
</dbReference>
<feature type="transmembrane region" description="Helical" evidence="2">
    <location>
        <begin position="296"/>
        <end position="315"/>
    </location>
</feature>
<dbReference type="VEuPathDB" id="FungiDB:PABG_05820"/>
<name>A0A1D2JDW9_PARBR</name>
<dbReference type="InterPro" id="IPR056337">
    <property type="entry name" value="LHD_YVC1"/>
</dbReference>
<dbReference type="PANTHER" id="PTHR35859">
    <property type="entry name" value="NONSELECTIVE CATION CHANNEL PROTEIN"/>
    <property type="match status" value="1"/>
</dbReference>
<dbReference type="VEuPathDB" id="FungiDB:PADG_06161"/>
<evidence type="ECO:0000259" key="3">
    <source>
        <dbReference type="Pfam" id="PF23190"/>
    </source>
</evidence>
<evidence type="ECO:0000313" key="5">
    <source>
        <dbReference type="EMBL" id="ODH27530.1"/>
    </source>
</evidence>
<dbReference type="Pfam" id="PF23190">
    <property type="entry name" value="LHD_TRPY1"/>
    <property type="match status" value="1"/>
</dbReference>
<dbReference type="EMBL" id="LZYO01000159">
    <property type="protein sequence ID" value="ODH27530.1"/>
    <property type="molecule type" value="Genomic_DNA"/>
</dbReference>
<feature type="transmembrane region" description="Helical" evidence="2">
    <location>
        <begin position="374"/>
        <end position="394"/>
    </location>
</feature>
<evidence type="ECO:0000256" key="1">
    <source>
        <dbReference type="SAM" id="MobiDB-lite"/>
    </source>
</evidence>
<feature type="region of interest" description="Disordered" evidence="1">
    <location>
        <begin position="619"/>
        <end position="674"/>
    </location>
</feature>